<keyword evidence="5 7" id="KW-0648">Protein biosynthesis</keyword>
<dbReference type="RefSeq" id="XP_052119461.1">
    <property type="nucleotide sequence ID" value="XM_052263501.1"/>
</dbReference>
<evidence type="ECO:0000313" key="8">
    <source>
        <dbReference type="Proteomes" id="UP000504606"/>
    </source>
</evidence>
<dbReference type="Pfam" id="PF01652">
    <property type="entry name" value="IF4E"/>
    <property type="match status" value="1"/>
</dbReference>
<name>A0A9C6WRT2_FRAOC</name>
<evidence type="ECO:0000256" key="6">
    <source>
        <dbReference type="ARBA" id="ARBA00032656"/>
    </source>
</evidence>
<keyword evidence="4 7" id="KW-0694">RNA-binding</keyword>
<dbReference type="InterPro" id="IPR001040">
    <property type="entry name" value="TIF_eIF_4E"/>
</dbReference>
<dbReference type="KEGG" id="foc:113213860"/>
<evidence type="ECO:0000256" key="4">
    <source>
        <dbReference type="ARBA" id="ARBA00022884"/>
    </source>
</evidence>
<dbReference type="GO" id="GO:0016281">
    <property type="term" value="C:eukaryotic translation initiation factor 4F complex"/>
    <property type="evidence" value="ECO:0007669"/>
    <property type="project" value="TreeGrafter"/>
</dbReference>
<dbReference type="GO" id="GO:0003743">
    <property type="term" value="F:translation initiation factor activity"/>
    <property type="evidence" value="ECO:0007669"/>
    <property type="project" value="UniProtKB-KW"/>
</dbReference>
<reference evidence="9" key="1">
    <citation type="submission" date="2025-08" db="UniProtKB">
        <authorList>
            <consortium name="RefSeq"/>
        </authorList>
    </citation>
    <scope>IDENTIFICATION</scope>
    <source>
        <tissue evidence="9">Whole organism</tissue>
    </source>
</reference>
<organism evidence="8 9">
    <name type="scientific">Frankliniella occidentalis</name>
    <name type="common">Western flower thrips</name>
    <name type="synonym">Euthrips occidentalis</name>
    <dbReference type="NCBI Taxonomy" id="133901"/>
    <lineage>
        <taxon>Eukaryota</taxon>
        <taxon>Metazoa</taxon>
        <taxon>Ecdysozoa</taxon>
        <taxon>Arthropoda</taxon>
        <taxon>Hexapoda</taxon>
        <taxon>Insecta</taxon>
        <taxon>Pterygota</taxon>
        <taxon>Neoptera</taxon>
        <taxon>Paraneoptera</taxon>
        <taxon>Thysanoptera</taxon>
        <taxon>Terebrantia</taxon>
        <taxon>Thripoidea</taxon>
        <taxon>Thripidae</taxon>
        <taxon>Frankliniella</taxon>
    </lineage>
</organism>
<dbReference type="Proteomes" id="UP000504606">
    <property type="component" value="Unplaced"/>
</dbReference>
<keyword evidence="8" id="KW-1185">Reference proteome</keyword>
<gene>
    <name evidence="9" type="primary">LOC113213860</name>
</gene>
<dbReference type="GO" id="GO:0000340">
    <property type="term" value="F:RNA 7-methylguanosine cap binding"/>
    <property type="evidence" value="ECO:0007669"/>
    <property type="project" value="TreeGrafter"/>
</dbReference>
<dbReference type="InterPro" id="IPR019770">
    <property type="entry name" value="TIF_eIF_4E_CS"/>
</dbReference>
<dbReference type="PANTHER" id="PTHR11960">
    <property type="entry name" value="EUKARYOTIC TRANSLATION INITIATION FACTOR 4E RELATED"/>
    <property type="match status" value="1"/>
</dbReference>
<protein>
    <recommendedName>
        <fullName evidence="6">eIF-4F 25 kDa subunit</fullName>
    </recommendedName>
</protein>
<evidence type="ECO:0000256" key="7">
    <source>
        <dbReference type="RuleBase" id="RU004374"/>
    </source>
</evidence>
<sequence>MSLLCMNVNVHCSPENSRLGFVSADNPYFFDFSPNFSVIFRIMADVKEVEREDAGDYVAPDNLANDMLIKHPLHSNWTLWYFEKNNNKTWEENQREITSFNTVEDFWSLYNHIRLPSQLRVGCDYSLFKKGIMPMWEDSANRAGGRWLINLDRKQRETDLDRFWLEILLCMVGEAFDEHSDDICGAVVNVRAKIDKIAVWTANGQAANSVVEIGKRLKERLNLDNKCSLGYQMHKDTMVKTGSVTRNQYTV</sequence>
<dbReference type="GO" id="GO:0006417">
    <property type="term" value="P:regulation of translation"/>
    <property type="evidence" value="ECO:0007669"/>
    <property type="project" value="UniProtKB-KW"/>
</dbReference>
<keyword evidence="2 7" id="KW-0396">Initiation factor</keyword>
<proteinExistence type="inferred from homology"/>
<evidence type="ECO:0000313" key="9">
    <source>
        <dbReference type="RefSeq" id="XP_052119461.1"/>
    </source>
</evidence>
<dbReference type="PANTHER" id="PTHR11960:SF8">
    <property type="entry name" value="EUKARYOTIC TRANSLATION INITIATION FACTOR 4E1-RELATED"/>
    <property type="match status" value="1"/>
</dbReference>
<dbReference type="AlphaFoldDB" id="A0A9C6WRT2"/>
<evidence type="ECO:0000256" key="5">
    <source>
        <dbReference type="ARBA" id="ARBA00022917"/>
    </source>
</evidence>
<keyword evidence="3" id="KW-0810">Translation regulation</keyword>
<evidence type="ECO:0000256" key="2">
    <source>
        <dbReference type="ARBA" id="ARBA00022540"/>
    </source>
</evidence>
<accession>A0A9C6WRT2</accession>
<evidence type="ECO:0000256" key="3">
    <source>
        <dbReference type="ARBA" id="ARBA00022845"/>
    </source>
</evidence>
<dbReference type="InterPro" id="IPR023398">
    <property type="entry name" value="TIF_eIF4e-like"/>
</dbReference>
<dbReference type="SUPFAM" id="SSF55418">
    <property type="entry name" value="eIF4e-like"/>
    <property type="match status" value="1"/>
</dbReference>
<dbReference type="Gene3D" id="3.30.760.10">
    <property type="entry name" value="RNA Cap, Translation Initiation Factor Eif4e"/>
    <property type="match status" value="1"/>
</dbReference>
<dbReference type="GeneID" id="113213860"/>
<comment type="similarity">
    <text evidence="1 7">Belongs to the eukaryotic initiation factor 4E family.</text>
</comment>
<dbReference type="OrthoDB" id="590761at2759"/>
<evidence type="ECO:0000256" key="1">
    <source>
        <dbReference type="ARBA" id="ARBA00009860"/>
    </source>
</evidence>
<dbReference type="PROSITE" id="PS00813">
    <property type="entry name" value="IF4E"/>
    <property type="match status" value="1"/>
</dbReference>